<dbReference type="SUPFAM" id="SSF109604">
    <property type="entry name" value="HD-domain/PDEase-like"/>
    <property type="match status" value="1"/>
</dbReference>
<dbReference type="Proteomes" id="UP000033671">
    <property type="component" value="Unassembled WGS sequence"/>
</dbReference>
<dbReference type="SUPFAM" id="SSF81301">
    <property type="entry name" value="Nucleotidyltransferase"/>
    <property type="match status" value="1"/>
</dbReference>
<feature type="region of interest" description="Disordered" evidence="1">
    <location>
        <begin position="1460"/>
        <end position="1480"/>
    </location>
</feature>
<protein>
    <recommendedName>
        <fullName evidence="2">RelA/SpoT domain-containing protein</fullName>
    </recommendedName>
</protein>
<dbReference type="InterPro" id="IPR007685">
    <property type="entry name" value="RelA_SpoT"/>
</dbReference>
<comment type="caution">
    <text evidence="3">The sequence shown here is derived from an EMBL/GenBank/DDBJ whole genome shotgun (WGS) entry which is preliminary data.</text>
</comment>
<dbReference type="InterPro" id="IPR043519">
    <property type="entry name" value="NT_sf"/>
</dbReference>
<reference evidence="3 4" key="1">
    <citation type="submission" date="2015-01" db="EMBL/GenBank/DDBJ databases">
        <title>Genome Sequencing of Rickettsiales.</title>
        <authorList>
            <person name="Daugherty S.C."/>
            <person name="Su Q."/>
            <person name="Abolude K."/>
            <person name="Beier-Sexton M."/>
            <person name="Carlyon J.A."/>
            <person name="Carter R."/>
            <person name="Day N.P."/>
            <person name="Dumler S.J."/>
            <person name="Dyachenko V."/>
            <person name="Godinez A."/>
            <person name="Kurtti T.J."/>
            <person name="Lichay M."/>
            <person name="Mullins K.E."/>
            <person name="Ott S."/>
            <person name="Pappas-Brown V."/>
            <person name="Paris D.H."/>
            <person name="Patel P."/>
            <person name="Richards A.L."/>
            <person name="Sadzewicz L."/>
            <person name="Sears K."/>
            <person name="Seidman D."/>
            <person name="Sengamalay N."/>
            <person name="Stenos J."/>
            <person name="Tallon L.J."/>
            <person name="Vincent G."/>
            <person name="Fraser C.M."/>
            <person name="Munderloh U."/>
            <person name="Dunning-Hotopp J.C."/>
        </authorList>
    </citation>
    <scope>NUCLEOTIDE SEQUENCE [LARGE SCALE GENOMIC DNA]</scope>
    <source>
        <strain evidence="3 4">TA716</strain>
    </source>
</reference>
<evidence type="ECO:0000313" key="3">
    <source>
        <dbReference type="EMBL" id="KJV75924.1"/>
    </source>
</evidence>
<dbReference type="Gene3D" id="1.10.3210.10">
    <property type="entry name" value="Hypothetical protein af1432"/>
    <property type="match status" value="1"/>
</dbReference>
<accession>A0A0F3P9K1</accession>
<dbReference type="PATRIC" id="fig|1359175.3.peg.1834"/>
<gene>
    <name evidence="3" type="ORF">OTSTA716_0960</name>
</gene>
<dbReference type="GO" id="GO:0005886">
    <property type="term" value="C:plasma membrane"/>
    <property type="evidence" value="ECO:0007669"/>
    <property type="project" value="TreeGrafter"/>
</dbReference>
<name>A0A0F3P9K1_ORITS</name>
<feature type="compositionally biased region" description="Acidic residues" evidence="1">
    <location>
        <begin position="693"/>
        <end position="733"/>
    </location>
</feature>
<dbReference type="RefSeq" id="WP_080946260.1">
    <property type="nucleotide sequence ID" value="NZ_LAOA01000032.1"/>
</dbReference>
<evidence type="ECO:0000256" key="1">
    <source>
        <dbReference type="SAM" id="MobiDB-lite"/>
    </source>
</evidence>
<dbReference type="EMBL" id="LAOA01000032">
    <property type="protein sequence ID" value="KJV75924.1"/>
    <property type="molecule type" value="Genomic_DNA"/>
</dbReference>
<evidence type="ECO:0000259" key="2">
    <source>
        <dbReference type="SMART" id="SM00954"/>
    </source>
</evidence>
<dbReference type="PANTHER" id="PTHR21262:SF31">
    <property type="entry name" value="GTP PYROPHOSPHOKINASE"/>
    <property type="match status" value="1"/>
</dbReference>
<feature type="domain" description="RelA/SpoT" evidence="2">
    <location>
        <begin position="216"/>
        <end position="330"/>
    </location>
</feature>
<dbReference type="SMART" id="SM00954">
    <property type="entry name" value="RelA_SpoT"/>
    <property type="match status" value="1"/>
</dbReference>
<evidence type="ECO:0000313" key="4">
    <source>
        <dbReference type="Proteomes" id="UP000033671"/>
    </source>
</evidence>
<proteinExistence type="predicted"/>
<dbReference type="CDD" id="cd05399">
    <property type="entry name" value="NT_Rel-Spo_like"/>
    <property type="match status" value="1"/>
</dbReference>
<dbReference type="PANTHER" id="PTHR21262">
    <property type="entry name" value="GUANOSINE-3',5'-BIS DIPHOSPHATE 3'-PYROPHOSPHOHYDROLASE"/>
    <property type="match status" value="1"/>
</dbReference>
<organism evidence="3 4">
    <name type="scientific">Orientia tsutsugamushi str. TA716</name>
    <dbReference type="NCBI Taxonomy" id="1359175"/>
    <lineage>
        <taxon>Bacteria</taxon>
        <taxon>Pseudomonadati</taxon>
        <taxon>Pseudomonadota</taxon>
        <taxon>Alphaproteobacteria</taxon>
        <taxon>Rickettsiales</taxon>
        <taxon>Rickettsiaceae</taxon>
        <taxon>Rickettsieae</taxon>
        <taxon>Orientia</taxon>
    </lineage>
</organism>
<dbReference type="Pfam" id="PF04607">
    <property type="entry name" value="RelA_SpoT"/>
    <property type="match status" value="1"/>
</dbReference>
<dbReference type="GO" id="GO:0015969">
    <property type="term" value="P:guanosine tetraphosphate metabolic process"/>
    <property type="evidence" value="ECO:0007669"/>
    <property type="project" value="InterPro"/>
</dbReference>
<sequence>MQKTIDFAVKHCMYYELYPLEIGQMIVAIYPNYNALITSMLYTTVNTSNIETVQFSLKNIEDGFGAEVVKRVSNVLKLPFNNCVDDKLNQYDLNKIKIILLEIGKEEKTEVVLVRLAYLLHYISIFNRVPLTEEQIQFIVLEIVESYLPLIAELEIDDIQATVHQFLLSNLPLNATEQTVTDYLNIIKNVTPLIYNVVNKINDNLQHAGIRAEVSARVKSFYSIQQKMENKNIKFNQLDDIIALRIIVDSTNGALALCYKALNLIHNSYMFLPNKVQDFIKTPKENGYQSLHTIILGPANKKIEVQIRTSEMHRIAQSGTAAHWRYKSNFIKERRIRKVMQKLYEFSNASHNLTLTVRILSTDKFISMTLLYSIDSIGVFFAKELHLDVRSANYNGVNIHFDLLMQFVQCNAENQQFVIFRNQDIYFREHSKPNNNIIADCSVARVNMETFEVHINNTIYSFANMVLVSMNNDYNLKIVRQPKKQNYTGIENVILAKQSTTFRQNTIKHGINVATIRNENEMVLLRIIDQSRVQPITLSHIPLARMNKVSNTVNQSNEEVLLNSISQVVNVATIRNENEMVLLRIIDQSRVHPITVSHIPLTRMNKVSNTLNQSNEEVLLNSISQVVKVQTIAMQCTTFITSVTTAVLLETINSDESHKIEAVSSATLLDTEVPNEYSSEDEDGAYRRLLVDDLQDEDDEDDEDWEYYEDEDDYEDYEDEDDYEDYEDYEDELENSKKREHTEFLLEFTVLINRIKEMNLQNCDDIDIQMERDIHAGTSSNALAAKHPKHKHSNVSNREEYKNTYTSILDIFSNKLKVENIFEGIVEKKICKILIEFMPLPIQDDCFSIVCEEAIMPKHLQLMVQMLACNAVDRNFFEKFTTYQTTNGHTIYSMAFQFIDRNMNRKCDSNNVVTFTTYLLYAYTLKASSELFEKFMTYKPEDENSINTMVLTIIENNPMHTTGLAAQLLCSCAIRGSSDCFIRAMDYEFKYNNNSYTLVTIVLSYVKTENKFWPITFICEQLKNASKQELCYMLITHTTEYTGTLLSVTLKCITDSVKDGKDSSEMIKCILAMISIAESNVIDLIDKLINEKLDHGNTVFSIVLKYIKEQKNYQPVDIIWEALKHDSQKMIPLAQRYDLIELMFDILREIKGYDIADEVYNKLINQKMLNDRTIFSETSQALKESSSIIDSYLRKIQEKIEDCEKDKKYIIHESNADDLTQLILLCSTACKVFFTKSEVLAKLIFHALMSNDFDEIVHRKIGENVELFENILRLTNTFNVAGAIKVKKTTELAENLRKKMIDVLINCKNVSEETFSKLLCFKDESNKPFVFTRTDNSEIVGILKNRNMDDQKTFVNIFGTQKLGDYIRWLSCGDKKVYDMLLLDIGNVDDNIEIKFDDQFAAARNLATYIIKQALYDNTPSESNKCNTESRDDIYLYPHTSGMISERELSAMKYIDDTPCESSLENSDDGDDEVSFTGCS</sequence>
<dbReference type="Gene3D" id="3.30.460.10">
    <property type="entry name" value="Beta Polymerase, domain 2"/>
    <property type="match status" value="1"/>
</dbReference>
<feature type="region of interest" description="Disordered" evidence="1">
    <location>
        <begin position="693"/>
        <end position="735"/>
    </location>
</feature>